<dbReference type="SMART" id="SM00834">
    <property type="entry name" value="CxxC_CXXC_SSSS"/>
    <property type="match status" value="1"/>
</dbReference>
<feature type="domain" description="Putative regulatory protein FmdB zinc ribbon" evidence="2">
    <location>
        <begin position="1"/>
        <end position="42"/>
    </location>
</feature>
<sequence>MPIYDYKCSKCEHEIEIIQKINDKPKEVCPKCNKKGLKKQISAPSFRLKGGGWYETDFKTGKKKNIASSDGTKNDKTKETSKTDSKKGSKQDKIKK</sequence>
<reference evidence="3 4" key="1">
    <citation type="submission" date="2019-02" db="EMBL/GenBank/DDBJ databases">
        <title>Prokaryotic population dynamics and viral predation in marine succession experiment using metagenomics: the confinement effect.</title>
        <authorList>
            <person name="Haro-Moreno J.M."/>
            <person name="Rodriguez-Valera F."/>
            <person name="Lopez-Perez M."/>
        </authorList>
    </citation>
    <scope>NUCLEOTIDE SEQUENCE [LARGE SCALE GENOMIC DNA]</scope>
    <source>
        <strain evidence="3">MED-G160</strain>
    </source>
</reference>
<name>A0A520N4T0_9GAMM</name>
<evidence type="ECO:0000259" key="2">
    <source>
        <dbReference type="SMART" id="SM00834"/>
    </source>
</evidence>
<dbReference type="AlphaFoldDB" id="A0A520N4T0"/>
<accession>A0A520N4T0</accession>
<dbReference type="PANTHER" id="PTHR34404:SF2">
    <property type="entry name" value="CONSERVED SERINE RICH PROTEIN"/>
    <property type="match status" value="1"/>
</dbReference>
<dbReference type="Pfam" id="PF09723">
    <property type="entry name" value="Zn_ribbon_8"/>
    <property type="match status" value="1"/>
</dbReference>
<gene>
    <name evidence="3" type="ORF">EVA93_00725</name>
</gene>
<organism evidence="3 4">
    <name type="scientific">SAR86 cluster bacterium</name>
    <dbReference type="NCBI Taxonomy" id="2030880"/>
    <lineage>
        <taxon>Bacteria</taxon>
        <taxon>Pseudomonadati</taxon>
        <taxon>Pseudomonadota</taxon>
        <taxon>Gammaproteobacteria</taxon>
        <taxon>SAR86 cluster</taxon>
    </lineage>
</organism>
<feature type="compositionally biased region" description="Basic and acidic residues" evidence="1">
    <location>
        <begin position="72"/>
        <end position="96"/>
    </location>
</feature>
<evidence type="ECO:0000313" key="4">
    <source>
        <dbReference type="Proteomes" id="UP000318710"/>
    </source>
</evidence>
<comment type="caution">
    <text evidence="3">The sequence shown here is derived from an EMBL/GenBank/DDBJ whole genome shotgun (WGS) entry which is preliminary data.</text>
</comment>
<dbReference type="NCBIfam" id="TIGR02605">
    <property type="entry name" value="CxxC_CxxC_SSSS"/>
    <property type="match status" value="1"/>
</dbReference>
<dbReference type="InterPro" id="IPR013429">
    <property type="entry name" value="Regulatory_FmdB_Zinc_ribbon"/>
</dbReference>
<dbReference type="Proteomes" id="UP000318710">
    <property type="component" value="Unassembled WGS sequence"/>
</dbReference>
<protein>
    <submittedName>
        <fullName evidence="3">Zinc ribbon domain-containing protein</fullName>
    </submittedName>
</protein>
<evidence type="ECO:0000313" key="3">
    <source>
        <dbReference type="EMBL" id="RZO28456.1"/>
    </source>
</evidence>
<dbReference type="EMBL" id="SHBF01000002">
    <property type="protein sequence ID" value="RZO28456.1"/>
    <property type="molecule type" value="Genomic_DNA"/>
</dbReference>
<feature type="region of interest" description="Disordered" evidence="1">
    <location>
        <begin position="62"/>
        <end position="96"/>
    </location>
</feature>
<evidence type="ECO:0000256" key="1">
    <source>
        <dbReference type="SAM" id="MobiDB-lite"/>
    </source>
</evidence>
<proteinExistence type="predicted"/>
<dbReference type="PANTHER" id="PTHR34404">
    <property type="entry name" value="REGULATORY PROTEIN, FMDB FAMILY"/>
    <property type="match status" value="1"/>
</dbReference>